<dbReference type="EC" id="1.1.1.1" evidence="3"/>
<dbReference type="PANTHER" id="PTHR42940:SF8">
    <property type="entry name" value="VACUOLAR PROTEIN SORTING-ASSOCIATED PROTEIN 11"/>
    <property type="match status" value="1"/>
</dbReference>
<evidence type="ECO:0000313" key="12">
    <source>
        <dbReference type="Proteomes" id="UP001344658"/>
    </source>
</evidence>
<dbReference type="InterPro" id="IPR036291">
    <property type="entry name" value="NAD(P)-bd_dom_sf"/>
</dbReference>
<dbReference type="PROSITE" id="PS00059">
    <property type="entry name" value="ADH_ZINC"/>
    <property type="match status" value="1"/>
</dbReference>
<dbReference type="SUPFAM" id="SSF50129">
    <property type="entry name" value="GroES-like"/>
    <property type="match status" value="1"/>
</dbReference>
<reference evidence="11 12" key="1">
    <citation type="submission" date="2023-12" db="EMBL/GenBank/DDBJ databases">
        <title>Streptomyces sp. V4-01.</title>
        <authorList>
            <person name="Somphong A."/>
            <person name="Phongsopitanun W."/>
        </authorList>
    </citation>
    <scope>NUCLEOTIDE SEQUENCE [LARGE SCALE GENOMIC DNA]</scope>
    <source>
        <strain evidence="11 12">V4-01</strain>
    </source>
</reference>
<evidence type="ECO:0000256" key="8">
    <source>
        <dbReference type="ARBA" id="ARBA00049243"/>
    </source>
</evidence>
<evidence type="ECO:0000313" key="11">
    <source>
        <dbReference type="EMBL" id="MEE4543701.1"/>
    </source>
</evidence>
<dbReference type="PANTHER" id="PTHR42940">
    <property type="entry name" value="ALCOHOL DEHYDROGENASE 1-RELATED"/>
    <property type="match status" value="1"/>
</dbReference>
<keyword evidence="4 9" id="KW-0479">Metal-binding</keyword>
<dbReference type="Gene3D" id="3.40.50.720">
    <property type="entry name" value="NAD(P)-binding Rossmann-like Domain"/>
    <property type="match status" value="1"/>
</dbReference>
<evidence type="ECO:0000256" key="3">
    <source>
        <dbReference type="ARBA" id="ARBA00013190"/>
    </source>
</evidence>
<keyword evidence="12" id="KW-1185">Reference proteome</keyword>
<organism evidence="11 12">
    <name type="scientific">Actinacidiphila polyblastidii</name>
    <dbReference type="NCBI Taxonomy" id="3110430"/>
    <lineage>
        <taxon>Bacteria</taxon>
        <taxon>Bacillati</taxon>
        <taxon>Actinomycetota</taxon>
        <taxon>Actinomycetes</taxon>
        <taxon>Kitasatosporales</taxon>
        <taxon>Streptomycetaceae</taxon>
        <taxon>Actinacidiphila</taxon>
    </lineage>
</organism>
<dbReference type="Pfam" id="PF08240">
    <property type="entry name" value="ADH_N"/>
    <property type="match status" value="1"/>
</dbReference>
<evidence type="ECO:0000256" key="5">
    <source>
        <dbReference type="ARBA" id="ARBA00022833"/>
    </source>
</evidence>
<dbReference type="RefSeq" id="WP_330796372.1">
    <property type="nucleotide sequence ID" value="NZ_JAZEWV010000012.1"/>
</dbReference>
<dbReference type="Gene3D" id="3.90.180.10">
    <property type="entry name" value="Medium-chain alcohol dehydrogenases, catalytic domain"/>
    <property type="match status" value="1"/>
</dbReference>
<keyword evidence="5 9" id="KW-0862">Zinc</keyword>
<dbReference type="Pfam" id="PF00107">
    <property type="entry name" value="ADH_zinc_N"/>
    <property type="match status" value="1"/>
</dbReference>
<dbReference type="InterPro" id="IPR013154">
    <property type="entry name" value="ADH-like_N"/>
</dbReference>
<gene>
    <name evidence="11" type="ORF">V2S66_17200</name>
</gene>
<comment type="similarity">
    <text evidence="2 9">Belongs to the zinc-containing alcohol dehydrogenase family.</text>
</comment>
<name>A0ABU7PD30_9ACTN</name>
<feature type="domain" description="Enoyl reductase (ER)" evidence="10">
    <location>
        <begin position="8"/>
        <end position="332"/>
    </location>
</feature>
<dbReference type="Proteomes" id="UP001344658">
    <property type="component" value="Unassembled WGS sequence"/>
</dbReference>
<comment type="catalytic activity">
    <reaction evidence="8">
        <text>a primary alcohol + NAD(+) = an aldehyde + NADH + H(+)</text>
        <dbReference type="Rhea" id="RHEA:10736"/>
        <dbReference type="ChEBI" id="CHEBI:15378"/>
        <dbReference type="ChEBI" id="CHEBI:15734"/>
        <dbReference type="ChEBI" id="CHEBI:17478"/>
        <dbReference type="ChEBI" id="CHEBI:57540"/>
        <dbReference type="ChEBI" id="CHEBI:57945"/>
        <dbReference type="EC" id="1.1.1.1"/>
    </reaction>
</comment>
<comment type="caution">
    <text evidence="11">The sequence shown here is derived from an EMBL/GenBank/DDBJ whole genome shotgun (WGS) entry which is preliminary data.</text>
</comment>
<keyword evidence="6" id="KW-0560">Oxidoreductase</keyword>
<evidence type="ECO:0000256" key="1">
    <source>
        <dbReference type="ARBA" id="ARBA00001947"/>
    </source>
</evidence>
<dbReference type="InterPro" id="IPR011032">
    <property type="entry name" value="GroES-like_sf"/>
</dbReference>
<dbReference type="SMART" id="SM00829">
    <property type="entry name" value="PKS_ER"/>
    <property type="match status" value="1"/>
</dbReference>
<accession>A0ABU7PD30</accession>
<sequence>MRAALATAVDAPLTLIDRETPAPGPGEVLVRITACGVCFSDLNLVRGHYPFARFPVIPGHEVTGVVVAAGDGVSFPEVGTAVGAQFLYDSCGHCDHCVRGDQILCAAKRVTGIVVDGGYAEYAVFKAGFVTPLPAGLDPVAAAPLMCAGITAFNGLRRAGATAGSRVAVIGAGGVGTLAVRYAAAMGARVAVLGRSRRGEERAKAYGAELFVATEETDPAEALRSWDGGADVILNAAPSSAAAAAALGGLAPDGTLVLCGYGPDPLTLPTMPMVLNRLHVMASPSGSPHDLRDTLAFSAAHGILPEVTPIGLDEAPAALGSFGKGGGGRDVIAFG</sequence>
<dbReference type="InterPro" id="IPR002328">
    <property type="entry name" value="ADH_Zn_CS"/>
</dbReference>
<evidence type="ECO:0000256" key="2">
    <source>
        <dbReference type="ARBA" id="ARBA00008072"/>
    </source>
</evidence>
<dbReference type="InterPro" id="IPR013149">
    <property type="entry name" value="ADH-like_C"/>
</dbReference>
<evidence type="ECO:0000259" key="10">
    <source>
        <dbReference type="SMART" id="SM00829"/>
    </source>
</evidence>
<proteinExistence type="inferred from homology"/>
<comment type="catalytic activity">
    <reaction evidence="7">
        <text>a secondary alcohol + NAD(+) = a ketone + NADH + H(+)</text>
        <dbReference type="Rhea" id="RHEA:10740"/>
        <dbReference type="ChEBI" id="CHEBI:15378"/>
        <dbReference type="ChEBI" id="CHEBI:17087"/>
        <dbReference type="ChEBI" id="CHEBI:35681"/>
        <dbReference type="ChEBI" id="CHEBI:57540"/>
        <dbReference type="ChEBI" id="CHEBI:57945"/>
        <dbReference type="EC" id="1.1.1.1"/>
    </reaction>
</comment>
<comment type="cofactor">
    <cofactor evidence="1 9">
        <name>Zn(2+)</name>
        <dbReference type="ChEBI" id="CHEBI:29105"/>
    </cofactor>
</comment>
<evidence type="ECO:0000256" key="4">
    <source>
        <dbReference type="ARBA" id="ARBA00022723"/>
    </source>
</evidence>
<dbReference type="InterPro" id="IPR020843">
    <property type="entry name" value="ER"/>
</dbReference>
<dbReference type="EMBL" id="JAZEWV010000012">
    <property type="protein sequence ID" value="MEE4543701.1"/>
    <property type="molecule type" value="Genomic_DNA"/>
</dbReference>
<dbReference type="SUPFAM" id="SSF51735">
    <property type="entry name" value="NAD(P)-binding Rossmann-fold domains"/>
    <property type="match status" value="1"/>
</dbReference>
<evidence type="ECO:0000256" key="7">
    <source>
        <dbReference type="ARBA" id="ARBA00049164"/>
    </source>
</evidence>
<evidence type="ECO:0000256" key="9">
    <source>
        <dbReference type="RuleBase" id="RU361277"/>
    </source>
</evidence>
<protein>
    <recommendedName>
        <fullName evidence="3">alcohol dehydrogenase</fullName>
        <ecNumber evidence="3">1.1.1.1</ecNumber>
    </recommendedName>
</protein>
<evidence type="ECO:0000256" key="6">
    <source>
        <dbReference type="ARBA" id="ARBA00023002"/>
    </source>
</evidence>